<evidence type="ECO:0000259" key="5">
    <source>
        <dbReference type="Pfam" id="PF22435"/>
    </source>
</evidence>
<gene>
    <name evidence="6" type="primary">ysgA</name>
    <name evidence="6" type="ordered locus">SNE_A22460</name>
</gene>
<dbReference type="InterPro" id="IPR029064">
    <property type="entry name" value="Ribosomal_eL30-like_sf"/>
</dbReference>
<evidence type="ECO:0000256" key="2">
    <source>
        <dbReference type="ARBA" id="ARBA00022603"/>
    </source>
</evidence>
<dbReference type="PANTHER" id="PTHR43191:SF2">
    <property type="entry name" value="RRNA METHYLTRANSFERASE 3, MITOCHONDRIAL"/>
    <property type="match status" value="1"/>
</dbReference>
<organism evidence="6 7">
    <name type="scientific">Simkania negevensis (strain ATCC VR-1471 / DSM 27360 / Z)</name>
    <dbReference type="NCBI Taxonomy" id="331113"/>
    <lineage>
        <taxon>Bacteria</taxon>
        <taxon>Pseudomonadati</taxon>
        <taxon>Chlamydiota</taxon>
        <taxon>Chlamydiia</taxon>
        <taxon>Parachlamydiales</taxon>
        <taxon>Simkaniaceae</taxon>
        <taxon>Simkania</taxon>
    </lineage>
</organism>
<accession>F8L479</accession>
<dbReference type="PANTHER" id="PTHR43191">
    <property type="entry name" value="RRNA METHYLTRANSFERASE 3"/>
    <property type="match status" value="1"/>
</dbReference>
<dbReference type="Pfam" id="PF00588">
    <property type="entry name" value="SpoU_methylase"/>
    <property type="match status" value="1"/>
</dbReference>
<protein>
    <submittedName>
        <fullName evidence="6">Uncharacterized tRNA/rRNA methyltransferase YsgA</fullName>
        <ecNumber evidence="6">2.1.1.-</ecNumber>
    </submittedName>
</protein>
<dbReference type="GO" id="GO:0006396">
    <property type="term" value="P:RNA processing"/>
    <property type="evidence" value="ECO:0007669"/>
    <property type="project" value="InterPro"/>
</dbReference>
<dbReference type="eggNOG" id="COG0566">
    <property type="taxonomic scope" value="Bacteria"/>
</dbReference>
<feature type="domain" description="MRM3-like substrate binding" evidence="5">
    <location>
        <begin position="9"/>
        <end position="85"/>
    </location>
</feature>
<evidence type="ECO:0000256" key="3">
    <source>
        <dbReference type="ARBA" id="ARBA00022679"/>
    </source>
</evidence>
<feature type="domain" description="tRNA/rRNA methyltransferase SpoU type" evidence="4">
    <location>
        <begin position="101"/>
        <end position="232"/>
    </location>
</feature>
<evidence type="ECO:0000259" key="4">
    <source>
        <dbReference type="Pfam" id="PF00588"/>
    </source>
</evidence>
<dbReference type="AlphaFoldDB" id="F8L479"/>
<reference evidence="6 7" key="2">
    <citation type="journal article" date="2011" name="Mol. Biol. Evol.">
        <title>Unity in variety--the pan-genome of the Chlamydiae.</title>
        <authorList>
            <person name="Collingro A."/>
            <person name="Tischler P."/>
            <person name="Weinmaier T."/>
            <person name="Penz T."/>
            <person name="Heinz E."/>
            <person name="Brunham R.C."/>
            <person name="Read T.D."/>
            <person name="Bavoil P.M."/>
            <person name="Sachse K."/>
            <person name="Kahane S."/>
            <person name="Friedman M.G."/>
            <person name="Rattei T."/>
            <person name="Myers G.S."/>
            <person name="Horn M."/>
        </authorList>
    </citation>
    <scope>NUCLEOTIDE SEQUENCE [LARGE SCALE GENOMIC DNA]</scope>
    <source>
        <strain evidence="7">ATCC VR-1471 / Z</strain>
    </source>
</reference>
<dbReference type="Proteomes" id="UP000000496">
    <property type="component" value="Chromosome gsn.131"/>
</dbReference>
<dbReference type="SUPFAM" id="SSF75217">
    <property type="entry name" value="alpha/beta knot"/>
    <property type="match status" value="1"/>
</dbReference>
<dbReference type="Gene3D" id="3.30.1330.30">
    <property type="match status" value="1"/>
</dbReference>
<dbReference type="SUPFAM" id="SSF55315">
    <property type="entry name" value="L30e-like"/>
    <property type="match status" value="1"/>
</dbReference>
<dbReference type="Gene3D" id="3.40.1280.10">
    <property type="match status" value="1"/>
</dbReference>
<dbReference type="GO" id="GO:0003723">
    <property type="term" value="F:RNA binding"/>
    <property type="evidence" value="ECO:0007669"/>
    <property type="project" value="InterPro"/>
</dbReference>
<dbReference type="InterPro" id="IPR053888">
    <property type="entry name" value="MRM3-like_sub_bind"/>
</dbReference>
<dbReference type="Pfam" id="PF22435">
    <property type="entry name" value="MRM3-like_sub_bind"/>
    <property type="match status" value="1"/>
</dbReference>
<dbReference type="HOGENOM" id="CLU_021322_3_2_0"/>
<keyword evidence="7" id="KW-1185">Reference proteome</keyword>
<dbReference type="GO" id="GO:0032259">
    <property type="term" value="P:methylation"/>
    <property type="evidence" value="ECO:0007669"/>
    <property type="project" value="UniProtKB-KW"/>
</dbReference>
<evidence type="ECO:0000313" key="7">
    <source>
        <dbReference type="Proteomes" id="UP000000496"/>
    </source>
</evidence>
<evidence type="ECO:0000313" key="6">
    <source>
        <dbReference type="EMBL" id="CCB90123.1"/>
    </source>
</evidence>
<dbReference type="EMBL" id="FR872582">
    <property type="protein sequence ID" value="CCB90123.1"/>
    <property type="molecule type" value="Genomic_DNA"/>
</dbReference>
<dbReference type="InterPro" id="IPR001537">
    <property type="entry name" value="SpoU_MeTrfase"/>
</dbReference>
<dbReference type="STRING" id="331113.SNE_A22460"/>
<comment type="similarity">
    <text evidence="1">Belongs to the class IV-like SAM-binding methyltransferase superfamily. RNA methyltransferase TrmH family.</text>
</comment>
<dbReference type="InterPro" id="IPR029026">
    <property type="entry name" value="tRNA_m1G_MTases_N"/>
</dbReference>
<dbReference type="EC" id="2.1.1.-" evidence="6"/>
<dbReference type="OrthoDB" id="9794400at2"/>
<dbReference type="RefSeq" id="WP_013944589.1">
    <property type="nucleotide sequence ID" value="NC_015713.1"/>
</dbReference>
<evidence type="ECO:0000256" key="1">
    <source>
        <dbReference type="ARBA" id="ARBA00007228"/>
    </source>
</evidence>
<sequence length="242" mass="26602">MDITSLQHPYVKHLVKLRINRKYRYEKNAIFIEGKKLLSELRLPLKTLIVREGEETSLQAATTYYVPSNVFEKISGVQAPEGIAAEIDMPPFADLSQKKRVLALDQINDPGNLGTLIRTALALGFDGVFLTENSVDPYNEKALRAAKGATFKIPLQIGDLETFARSFHLYIANLEGAPLPTVTFQTPAILLLGNEAQGISKEMQKNGISVTIPIMNQMESLNVAIAGSILMHAMLCQSSTTS</sequence>
<dbReference type="InterPro" id="IPR029028">
    <property type="entry name" value="Alpha/beta_knot_MTases"/>
</dbReference>
<reference key="1">
    <citation type="journal article" date="2011" name="Mol. Biol. Evol.">
        <title>Unity in variety -- the pan-genome of the Chlamydiae.</title>
        <authorList>
            <person name="Collingro A."/>
            <person name="Tischler P."/>
            <person name="Weinmaier T."/>
            <person name="Penz T."/>
            <person name="Heinz E."/>
            <person name="Brunham R.C."/>
            <person name="Read T.D."/>
            <person name="Bavoil P.M."/>
            <person name="Sachse K."/>
            <person name="Kahane S."/>
            <person name="Friedman M.G."/>
            <person name="Rattei T."/>
            <person name="Myers G.S.A."/>
            <person name="Horn M."/>
        </authorList>
    </citation>
    <scope>NUCLEOTIDE SEQUENCE</scope>
    <source>
        <strain>Z</strain>
    </source>
</reference>
<proteinExistence type="inferred from homology"/>
<keyword evidence="2 6" id="KW-0489">Methyltransferase</keyword>
<dbReference type="GO" id="GO:0008173">
    <property type="term" value="F:RNA methyltransferase activity"/>
    <property type="evidence" value="ECO:0007669"/>
    <property type="project" value="InterPro"/>
</dbReference>
<dbReference type="InterPro" id="IPR051259">
    <property type="entry name" value="rRNA_Methyltransferase"/>
</dbReference>
<dbReference type="KEGG" id="sng:SNE_A22460"/>
<name>F8L479_SIMNZ</name>
<dbReference type="CDD" id="cd18095">
    <property type="entry name" value="SpoU-like_rRNA-MTase"/>
    <property type="match status" value="1"/>
</dbReference>
<keyword evidence="3 6" id="KW-0808">Transferase</keyword>